<dbReference type="PATRIC" id="fig|1177179.3.peg.1192"/>
<dbReference type="Pfam" id="PF04402">
    <property type="entry name" value="SIMPL"/>
    <property type="match status" value="1"/>
</dbReference>
<evidence type="ECO:0000313" key="1">
    <source>
        <dbReference type="EMBL" id="EKF74971.1"/>
    </source>
</evidence>
<proteinExistence type="predicted"/>
<dbReference type="Gene3D" id="3.30.110.170">
    <property type="entry name" value="Protein of unknown function (DUF541), domain 1"/>
    <property type="match status" value="1"/>
</dbReference>
<dbReference type="RefSeq" id="WP_008928372.1">
    <property type="nucleotide sequence ID" value="NZ_AMRJ01000006.1"/>
</dbReference>
<sequence>MRNTAVLSSLLVAALALTGCSDNHTTRAADSISVSGTGKVSAQPDIFSVVATARQQGDDIDAMKERVDSQVDRMLELADDLDIEEKQVTASTLRISPQWQYQPERKLIGHEVSRDVTFRVKGLETYARLLDGLAKQHVKDIRPAGSEVSNEHALSQRALKKAVQDARQQAEVAADAADRSVGKAIRIDVQGTSAPHPVMMMARAKDAATESYRAGETDITAQVQVTFELE</sequence>
<protein>
    <submittedName>
        <fullName evidence="1">Enolase</fullName>
    </submittedName>
</protein>
<gene>
    <name evidence="1" type="ORF">A11A3_05941</name>
</gene>
<dbReference type="Gene3D" id="3.30.70.2970">
    <property type="entry name" value="Protein of unknown function (DUF541), domain 2"/>
    <property type="match status" value="1"/>
</dbReference>
<dbReference type="OrthoDB" id="6076439at2"/>
<dbReference type="PANTHER" id="PTHR34387">
    <property type="entry name" value="SLR1258 PROTEIN"/>
    <property type="match status" value="1"/>
</dbReference>
<accession>L0WDB3</accession>
<dbReference type="InterPro" id="IPR007497">
    <property type="entry name" value="SIMPL/DUF541"/>
</dbReference>
<name>L0WDB3_9GAMM</name>
<dbReference type="PROSITE" id="PS51257">
    <property type="entry name" value="PROKAR_LIPOPROTEIN"/>
    <property type="match status" value="1"/>
</dbReference>
<dbReference type="AlphaFoldDB" id="L0WDB3"/>
<dbReference type="Proteomes" id="UP000010164">
    <property type="component" value="Unassembled WGS sequence"/>
</dbReference>
<dbReference type="GO" id="GO:0006974">
    <property type="term" value="P:DNA damage response"/>
    <property type="evidence" value="ECO:0007669"/>
    <property type="project" value="TreeGrafter"/>
</dbReference>
<evidence type="ECO:0000313" key="2">
    <source>
        <dbReference type="Proteomes" id="UP000010164"/>
    </source>
</evidence>
<comment type="caution">
    <text evidence="1">The sequence shown here is derived from an EMBL/GenBank/DDBJ whole genome shotgun (WGS) entry which is preliminary data.</text>
</comment>
<reference evidence="1 2" key="1">
    <citation type="journal article" date="2012" name="J. Bacteriol.">
        <title>Genome Sequence of the Alkane-Degrading Bacterium Alcanivorax hongdengensis Type Strain A-11-3.</title>
        <authorList>
            <person name="Lai Q."/>
            <person name="Shao Z."/>
        </authorList>
    </citation>
    <scope>NUCLEOTIDE SEQUENCE [LARGE SCALE GENOMIC DNA]</scope>
    <source>
        <strain evidence="1 2">A-11-3</strain>
    </source>
</reference>
<dbReference type="InterPro" id="IPR010916">
    <property type="entry name" value="TonB_box_CS"/>
</dbReference>
<organism evidence="1 2">
    <name type="scientific">Alcanivorax hongdengensis A-11-3</name>
    <dbReference type="NCBI Taxonomy" id="1177179"/>
    <lineage>
        <taxon>Bacteria</taxon>
        <taxon>Pseudomonadati</taxon>
        <taxon>Pseudomonadota</taxon>
        <taxon>Gammaproteobacteria</taxon>
        <taxon>Oceanospirillales</taxon>
        <taxon>Alcanivoracaceae</taxon>
        <taxon>Alcanivorax</taxon>
    </lineage>
</organism>
<dbReference type="eggNOG" id="COG2968">
    <property type="taxonomic scope" value="Bacteria"/>
</dbReference>
<dbReference type="PANTHER" id="PTHR34387:SF2">
    <property type="entry name" value="SLR1258 PROTEIN"/>
    <property type="match status" value="1"/>
</dbReference>
<dbReference type="InterPro" id="IPR052022">
    <property type="entry name" value="26kDa_periplasmic_antigen"/>
</dbReference>
<dbReference type="PROSITE" id="PS00430">
    <property type="entry name" value="TONB_DEPENDENT_REC_1"/>
    <property type="match status" value="1"/>
</dbReference>
<dbReference type="STRING" id="1177179.A11A3_05941"/>
<dbReference type="EMBL" id="AMRJ01000006">
    <property type="protein sequence ID" value="EKF74971.1"/>
    <property type="molecule type" value="Genomic_DNA"/>
</dbReference>
<keyword evidence="2" id="KW-1185">Reference proteome</keyword>